<keyword evidence="4" id="KW-1185">Reference proteome</keyword>
<evidence type="ECO:0000256" key="1">
    <source>
        <dbReference type="SAM" id="MobiDB-lite"/>
    </source>
</evidence>
<dbReference type="InterPro" id="IPR021777">
    <property type="entry name" value="SANBR_BTB"/>
</dbReference>
<organism evidence="3 4">
    <name type="scientific">Cardiocondyla obscurior</name>
    <dbReference type="NCBI Taxonomy" id="286306"/>
    <lineage>
        <taxon>Eukaryota</taxon>
        <taxon>Metazoa</taxon>
        <taxon>Ecdysozoa</taxon>
        <taxon>Arthropoda</taxon>
        <taxon>Hexapoda</taxon>
        <taxon>Insecta</taxon>
        <taxon>Pterygota</taxon>
        <taxon>Neoptera</taxon>
        <taxon>Endopterygota</taxon>
        <taxon>Hymenoptera</taxon>
        <taxon>Apocrita</taxon>
        <taxon>Aculeata</taxon>
        <taxon>Formicoidea</taxon>
        <taxon>Formicidae</taxon>
        <taxon>Myrmicinae</taxon>
        <taxon>Cardiocondyla</taxon>
    </lineage>
</organism>
<dbReference type="PANTHER" id="PTHR20946:SF0">
    <property type="entry name" value="SANT AND BTB DOMAIN REGULATOR OF CLASS SWITCH RECOMBINATION"/>
    <property type="match status" value="1"/>
</dbReference>
<name>A0AAW2FVB0_9HYME</name>
<accession>A0AAW2FVB0</accession>
<comment type="caution">
    <text evidence="3">The sequence shown here is derived from an EMBL/GenBank/DDBJ whole genome shotgun (WGS) entry which is preliminary data.</text>
</comment>
<dbReference type="EMBL" id="JADYXP020000007">
    <property type="protein sequence ID" value="KAL0119728.1"/>
    <property type="molecule type" value="Genomic_DNA"/>
</dbReference>
<feature type="region of interest" description="Disordered" evidence="1">
    <location>
        <begin position="685"/>
        <end position="714"/>
    </location>
</feature>
<reference evidence="3 4" key="1">
    <citation type="submission" date="2023-03" db="EMBL/GenBank/DDBJ databases">
        <title>High recombination rates correlate with genetic variation in Cardiocondyla obscurior ants.</title>
        <authorList>
            <person name="Errbii M."/>
        </authorList>
    </citation>
    <scope>NUCLEOTIDE SEQUENCE [LARGE SCALE GENOMIC DNA]</scope>
    <source>
        <strain evidence="3">Alpha-2009</strain>
        <tissue evidence="3">Whole body</tissue>
    </source>
</reference>
<sequence length="835" mass="95644">MDTLNLAKRLRNLPEDKHSKLTIGAFFEFMRTAYQVNDSCEGLATILSANSEIDWQELAKINLDLETCENNKAVNDIWNSNTQEQQSRNNDPIQALLTQALKNKEANSSISESMVSSQSSIISCNSNISDMYNSSSFAKEISSDKHLKTEDSIKEINQSLSDQIENQKGKGTKECLDESEHGLAKIMKENLRDILHEGLLDSVLPYMLPKSALSQPVIKKSAAVTDVKKSSSLNNVIESKISNHKERDKEKNKTSKRSLDNEVEIHVCDEDKNIRKNFRCPQKLLIQKMCYFADVTAGQKLDEIDISVHCDVIIFDWLMRWVKKDIIKKSEWPVLEANNVIPIMVSACFLQMEPLLENCLQYCHDNMSDILKTSTILTCLDDNLLTRLVELFTNEDVEMLKDKKDKIQSRLFCKLIMSLVEATPDNKKGHYSSLATMFKCGKCGKNIIQTISDFVPCIPSAMKIDNKGTVHSKHVRDSTWTLNDYILNLRSELRSWRKVYWRLWGDCHFLFCQQCNVYFPIHQIGWCCYHPEPAQFFVNEQQRPMPFPLGRYPCCSQSAYKFEPLPNQGGCRYKEHTPDVRGEKELNMLNVLTAHKEVINLEAPQLFFPEKITRLVTRDPSLRPGKLACKDTMWWSGIELVPQRPRLGLLGKIWGGSGFRRLLQAQDSQKSLRKLYRRISVTTDVSSPTSSITDEDDEDDGGTVYEDSSVDEESYYSEESNALCTLKTIVKAKQNSHKSNGRCWSGNLNVRHNQDNQRDFEEKAAVQMITLLTKRTATESLLSKFNNKQQHTYKIKQPIGGTYVKLEAEFRERLAQSCKYKNFLTGKIRIKSNKS</sequence>
<protein>
    <recommendedName>
        <fullName evidence="2">SANT and BTB domain-containing protein</fullName>
    </recommendedName>
</protein>
<proteinExistence type="predicted"/>
<dbReference type="AlphaFoldDB" id="A0AAW2FVB0"/>
<feature type="compositionally biased region" description="Basic and acidic residues" evidence="1">
    <location>
        <begin position="241"/>
        <end position="257"/>
    </location>
</feature>
<feature type="domain" description="SANT and BTB" evidence="2">
    <location>
        <begin position="263"/>
        <end position="360"/>
    </location>
</feature>
<feature type="region of interest" description="Disordered" evidence="1">
    <location>
        <begin position="238"/>
        <end position="257"/>
    </location>
</feature>
<evidence type="ECO:0000313" key="3">
    <source>
        <dbReference type="EMBL" id="KAL0119728.1"/>
    </source>
</evidence>
<dbReference type="PANTHER" id="PTHR20946">
    <property type="entry name" value="SANT AND BTB DOMAIN REGULATOR OF CLASS SWITCH RECOMBINATION"/>
    <property type="match status" value="1"/>
</dbReference>
<gene>
    <name evidence="3" type="ORF">PUN28_007875</name>
</gene>
<dbReference type="CDD" id="cd14733">
    <property type="entry name" value="BACK"/>
    <property type="match status" value="1"/>
</dbReference>
<dbReference type="Proteomes" id="UP001430953">
    <property type="component" value="Unassembled WGS sequence"/>
</dbReference>
<dbReference type="InterPro" id="IPR045902">
    <property type="entry name" value="SANBR-like"/>
</dbReference>
<dbReference type="Pfam" id="PF11822">
    <property type="entry name" value="BTB_SANBR"/>
    <property type="match status" value="1"/>
</dbReference>
<evidence type="ECO:0000313" key="4">
    <source>
        <dbReference type="Proteomes" id="UP001430953"/>
    </source>
</evidence>
<evidence type="ECO:0000259" key="2">
    <source>
        <dbReference type="Pfam" id="PF11822"/>
    </source>
</evidence>